<dbReference type="Proteomes" id="UP000026960">
    <property type="component" value="Chromosome 7"/>
</dbReference>
<keyword evidence="3" id="KW-1185">Reference proteome</keyword>
<evidence type="ECO:0000313" key="3">
    <source>
        <dbReference type="Proteomes" id="UP000026960"/>
    </source>
</evidence>
<organism evidence="2">
    <name type="scientific">Oryza barthii</name>
    <dbReference type="NCBI Taxonomy" id="65489"/>
    <lineage>
        <taxon>Eukaryota</taxon>
        <taxon>Viridiplantae</taxon>
        <taxon>Streptophyta</taxon>
        <taxon>Embryophyta</taxon>
        <taxon>Tracheophyta</taxon>
        <taxon>Spermatophyta</taxon>
        <taxon>Magnoliopsida</taxon>
        <taxon>Liliopsida</taxon>
        <taxon>Poales</taxon>
        <taxon>Poaceae</taxon>
        <taxon>BOP clade</taxon>
        <taxon>Oryzoideae</taxon>
        <taxon>Oryzeae</taxon>
        <taxon>Oryzinae</taxon>
        <taxon>Oryza</taxon>
    </lineage>
</organism>
<dbReference type="PaxDb" id="65489-OBART07G02430.1"/>
<sequence length="164" mass="18824">MAMSTTFYVCADALPVFVQERHIHIRDRDSPQRLPPPLLRDRQHRRRVPAAGVPVAGVRGDHVLRRRSLRWRCCFSRGVEMFDGTPIVGLSKAVKMSVMDANQAYARHHFDGGHLRGDRADVLAQQAGMDIGRWKCLLVTVAFGFFFRFLFYIVLLFGSKNKRR</sequence>
<feature type="transmembrane region" description="Helical" evidence="1">
    <location>
        <begin position="137"/>
        <end position="158"/>
    </location>
</feature>
<reference evidence="2" key="1">
    <citation type="journal article" date="2009" name="Rice">
        <title>De Novo Next Generation Sequencing of Plant Genomes.</title>
        <authorList>
            <person name="Rounsley S."/>
            <person name="Marri P.R."/>
            <person name="Yu Y."/>
            <person name="He R."/>
            <person name="Sisneros N."/>
            <person name="Goicoechea J.L."/>
            <person name="Lee S.J."/>
            <person name="Angelova A."/>
            <person name="Kudrna D."/>
            <person name="Luo M."/>
            <person name="Affourtit J."/>
            <person name="Desany B."/>
            <person name="Knight J."/>
            <person name="Niazi F."/>
            <person name="Egholm M."/>
            <person name="Wing R.A."/>
        </authorList>
    </citation>
    <scope>NUCLEOTIDE SEQUENCE [LARGE SCALE GENOMIC DNA]</scope>
    <source>
        <strain evidence="2">cv. IRGC 105608</strain>
    </source>
</reference>
<keyword evidence="1" id="KW-1133">Transmembrane helix</keyword>
<accession>A0A0D3GM33</accession>
<evidence type="ECO:0000313" key="2">
    <source>
        <dbReference type="EnsemblPlants" id="OBART07G02430.1"/>
    </source>
</evidence>
<dbReference type="STRING" id="65489.A0A0D3GM33"/>
<protein>
    <submittedName>
        <fullName evidence="2">Uncharacterized protein</fullName>
    </submittedName>
</protein>
<dbReference type="eggNOG" id="KOG0061">
    <property type="taxonomic scope" value="Eukaryota"/>
</dbReference>
<evidence type="ECO:0000256" key="1">
    <source>
        <dbReference type="SAM" id="Phobius"/>
    </source>
</evidence>
<dbReference type="HOGENOM" id="CLU_1621533_0_0_1"/>
<keyword evidence="1" id="KW-0472">Membrane</keyword>
<keyword evidence="1" id="KW-0812">Transmembrane</keyword>
<proteinExistence type="predicted"/>
<reference evidence="2" key="2">
    <citation type="submission" date="2015-03" db="UniProtKB">
        <authorList>
            <consortium name="EnsemblPlants"/>
        </authorList>
    </citation>
    <scope>IDENTIFICATION</scope>
</reference>
<dbReference type="Gramene" id="OBART07G02430.1">
    <property type="protein sequence ID" value="OBART07G02430.1"/>
    <property type="gene ID" value="OBART07G02430"/>
</dbReference>
<dbReference type="EnsemblPlants" id="OBART07G02430.1">
    <property type="protein sequence ID" value="OBART07G02430.1"/>
    <property type="gene ID" value="OBART07G02430"/>
</dbReference>
<name>A0A0D3GM33_9ORYZ</name>
<dbReference type="AlphaFoldDB" id="A0A0D3GM33"/>